<dbReference type="Pfam" id="PF01965">
    <property type="entry name" value="DJ-1_PfpI"/>
    <property type="match status" value="1"/>
</dbReference>
<comment type="similarity">
    <text evidence="1">Belongs to the peptidase C56 family.</text>
</comment>
<evidence type="ECO:0000313" key="3">
    <source>
        <dbReference type="EMBL" id="MBN7824687.1"/>
    </source>
</evidence>
<keyword evidence="4" id="KW-1185">Reference proteome</keyword>
<dbReference type="PANTHER" id="PTHR42733:SF12">
    <property type="entry name" value="PROTEINASE"/>
    <property type="match status" value="1"/>
</dbReference>
<dbReference type="InterPro" id="IPR002818">
    <property type="entry name" value="DJ-1/PfpI"/>
</dbReference>
<dbReference type="SUPFAM" id="SSF52317">
    <property type="entry name" value="Class I glutamine amidotransferase-like"/>
    <property type="match status" value="1"/>
</dbReference>
<dbReference type="CDD" id="cd03134">
    <property type="entry name" value="GATase1_PfpI_like"/>
    <property type="match status" value="1"/>
</dbReference>
<comment type="caution">
    <text evidence="3">The sequence shown here is derived from an EMBL/GenBank/DDBJ whole genome shotgun (WGS) entry which is preliminary data.</text>
</comment>
<accession>A0A939IQK4</accession>
<reference evidence="3" key="1">
    <citation type="submission" date="2021-03" db="EMBL/GenBank/DDBJ databases">
        <title>novel species isolated from a fishpond in China.</title>
        <authorList>
            <person name="Lu H."/>
            <person name="Cai Z."/>
        </authorList>
    </citation>
    <scope>NUCLEOTIDE SEQUENCE</scope>
    <source>
        <strain evidence="3">JCM 30855</strain>
    </source>
</reference>
<gene>
    <name evidence="3" type="ORF">J0A66_05540</name>
</gene>
<evidence type="ECO:0000256" key="1">
    <source>
        <dbReference type="ARBA" id="ARBA00008542"/>
    </source>
</evidence>
<dbReference type="EMBL" id="JAFKCV010000002">
    <property type="protein sequence ID" value="MBN7824687.1"/>
    <property type="molecule type" value="Genomic_DNA"/>
</dbReference>
<dbReference type="Proteomes" id="UP000664654">
    <property type="component" value="Unassembled WGS sequence"/>
</dbReference>
<dbReference type="Gene3D" id="3.40.50.880">
    <property type="match status" value="1"/>
</dbReference>
<sequence length="188" mass="20637">MAEKKTLQGKKVAILATNGFEQSELTSPKQALQDAGAEVHIVSPEKGKIRGWENTDWGDEVQVDKTLSEAKAEDYHALVLPGGLFNPDALRQDEHAVRFVQSFFKPGYNKPVGAICHGPWLLAEAGVLEGRKVTSYPSIQTDLKNAGGDWVNEEVVCDNGLVTSRKPDDLPAFNRKVIEEIFEGRHAA</sequence>
<proteinExistence type="inferred from homology"/>
<feature type="domain" description="DJ-1/PfpI" evidence="2">
    <location>
        <begin position="10"/>
        <end position="180"/>
    </location>
</feature>
<keyword evidence="3" id="KW-0315">Glutamine amidotransferase</keyword>
<name>A0A939IQK4_9ALTE</name>
<dbReference type="InterPro" id="IPR006286">
    <property type="entry name" value="C56_PfpI-like"/>
</dbReference>
<dbReference type="InterPro" id="IPR029062">
    <property type="entry name" value="Class_I_gatase-like"/>
</dbReference>
<dbReference type="NCBIfam" id="TIGR01382">
    <property type="entry name" value="PfpI"/>
    <property type="match status" value="1"/>
</dbReference>
<dbReference type="PANTHER" id="PTHR42733">
    <property type="entry name" value="DJ-1 PROTEIN"/>
    <property type="match status" value="1"/>
</dbReference>
<organism evidence="3 4">
    <name type="scientific">Bowmanella dokdonensis</name>
    <dbReference type="NCBI Taxonomy" id="751969"/>
    <lineage>
        <taxon>Bacteria</taxon>
        <taxon>Pseudomonadati</taxon>
        <taxon>Pseudomonadota</taxon>
        <taxon>Gammaproteobacteria</taxon>
        <taxon>Alteromonadales</taxon>
        <taxon>Alteromonadaceae</taxon>
        <taxon>Bowmanella</taxon>
    </lineage>
</organism>
<dbReference type="RefSeq" id="WP_206572780.1">
    <property type="nucleotide sequence ID" value="NZ_JAFKCV010000002.1"/>
</dbReference>
<evidence type="ECO:0000313" key="4">
    <source>
        <dbReference type="Proteomes" id="UP000664654"/>
    </source>
</evidence>
<protein>
    <submittedName>
        <fullName evidence="3">Type 1 glutamine amidotransferase</fullName>
    </submittedName>
</protein>
<evidence type="ECO:0000259" key="2">
    <source>
        <dbReference type="Pfam" id="PF01965"/>
    </source>
</evidence>
<dbReference type="AlphaFoldDB" id="A0A939IQK4"/>
<dbReference type="PROSITE" id="PS51276">
    <property type="entry name" value="PEPTIDASE_C56_PFPI"/>
    <property type="match status" value="1"/>
</dbReference>